<dbReference type="GO" id="GO:0016747">
    <property type="term" value="F:acyltransferase activity, transferring groups other than amino-acyl groups"/>
    <property type="evidence" value="ECO:0007669"/>
    <property type="project" value="InterPro"/>
</dbReference>
<reference evidence="4 5" key="1">
    <citation type="journal article" date="2017" name="Int. J. Syst. Evol. Microbiol.">
        <title>Bacillus notoginsengisoli sp. nov., a novel bacterium isolated from the rhizosphere of Panax notoginseng.</title>
        <authorList>
            <person name="Zhang M.Y."/>
            <person name="Cheng J."/>
            <person name="Cai Y."/>
            <person name="Zhang T.Y."/>
            <person name="Wu Y.Y."/>
            <person name="Manikprabhu D."/>
            <person name="Li W.J."/>
            <person name="Zhang Y.X."/>
        </authorList>
    </citation>
    <scope>NUCLEOTIDE SEQUENCE [LARGE SCALE GENOMIC DNA]</scope>
    <source>
        <strain evidence="4 5">JCM 30743</strain>
    </source>
</reference>
<comment type="caution">
    <text evidence="4">The sequence shown here is derived from an EMBL/GenBank/DDBJ whole genome shotgun (WGS) entry which is preliminary data.</text>
</comment>
<dbReference type="CDD" id="cd04301">
    <property type="entry name" value="NAT_SF"/>
    <property type="match status" value="1"/>
</dbReference>
<dbReference type="PANTHER" id="PTHR43800:SF1">
    <property type="entry name" value="PEPTIDYL-LYSINE N-ACETYLTRANSFERASE YJAB"/>
    <property type="match status" value="1"/>
</dbReference>
<dbReference type="InterPro" id="IPR016181">
    <property type="entry name" value="Acyl_CoA_acyltransferase"/>
</dbReference>
<dbReference type="InterPro" id="IPR000182">
    <property type="entry name" value="GNAT_dom"/>
</dbReference>
<evidence type="ECO:0000313" key="4">
    <source>
        <dbReference type="EMBL" id="RHW41197.1"/>
    </source>
</evidence>
<dbReference type="Proteomes" id="UP000284416">
    <property type="component" value="Unassembled WGS sequence"/>
</dbReference>
<dbReference type="Pfam" id="PF00583">
    <property type="entry name" value="Acetyltransf_1"/>
    <property type="match status" value="1"/>
</dbReference>
<dbReference type="OrthoDB" id="2189687at2"/>
<keyword evidence="1 4" id="KW-0808">Transferase</keyword>
<sequence length="122" mass="14096">MLIRYKKQFEKIAMGLMSFMPGEKDIKKLQQSMKQYETDEAWQLFLWKEEDIIGLIGIVHTSENVAEIQHISVNPSHRRQGVGRNMVLSIREMFPEKTIDANEVTAPFFEKCAEEESAGSEC</sequence>
<dbReference type="SUPFAM" id="SSF55729">
    <property type="entry name" value="Acyl-CoA N-acyltransferases (Nat)"/>
    <property type="match status" value="1"/>
</dbReference>
<dbReference type="PANTHER" id="PTHR43800">
    <property type="entry name" value="PEPTIDYL-LYSINE N-ACETYLTRANSFERASE YJAB"/>
    <property type="match status" value="1"/>
</dbReference>
<dbReference type="AlphaFoldDB" id="A0A417YV47"/>
<feature type="domain" description="N-acetyltransferase" evidence="3">
    <location>
        <begin position="3"/>
        <end position="122"/>
    </location>
</feature>
<protein>
    <submittedName>
        <fullName evidence="4">GNAT family N-acetyltransferase</fullName>
    </submittedName>
</protein>
<dbReference type="RefSeq" id="WP_118920571.1">
    <property type="nucleotide sequence ID" value="NZ_QWEG01000005.1"/>
</dbReference>
<evidence type="ECO:0000256" key="1">
    <source>
        <dbReference type="ARBA" id="ARBA00022679"/>
    </source>
</evidence>
<accession>A0A417YV47</accession>
<dbReference type="PROSITE" id="PS51186">
    <property type="entry name" value="GNAT"/>
    <property type="match status" value="1"/>
</dbReference>
<dbReference type="Gene3D" id="3.40.630.30">
    <property type="match status" value="1"/>
</dbReference>
<evidence type="ECO:0000259" key="3">
    <source>
        <dbReference type="PROSITE" id="PS51186"/>
    </source>
</evidence>
<proteinExistence type="predicted"/>
<evidence type="ECO:0000256" key="2">
    <source>
        <dbReference type="ARBA" id="ARBA00023315"/>
    </source>
</evidence>
<name>A0A417YV47_9BACI</name>
<keyword evidence="2" id="KW-0012">Acyltransferase</keyword>
<organism evidence="4 5">
    <name type="scientific">Neobacillus notoginsengisoli</name>
    <dbReference type="NCBI Taxonomy" id="1578198"/>
    <lineage>
        <taxon>Bacteria</taxon>
        <taxon>Bacillati</taxon>
        <taxon>Bacillota</taxon>
        <taxon>Bacilli</taxon>
        <taxon>Bacillales</taxon>
        <taxon>Bacillaceae</taxon>
        <taxon>Neobacillus</taxon>
    </lineage>
</organism>
<evidence type="ECO:0000313" key="5">
    <source>
        <dbReference type="Proteomes" id="UP000284416"/>
    </source>
</evidence>
<gene>
    <name evidence="4" type="ORF">D1B31_09705</name>
</gene>
<dbReference type="EMBL" id="QWEG01000005">
    <property type="protein sequence ID" value="RHW41197.1"/>
    <property type="molecule type" value="Genomic_DNA"/>
</dbReference>
<keyword evidence="5" id="KW-1185">Reference proteome</keyword>